<dbReference type="InterPro" id="IPR039121">
    <property type="entry name" value="NUDT19"/>
</dbReference>
<dbReference type="GO" id="GO:0046872">
    <property type="term" value="F:metal ion binding"/>
    <property type="evidence" value="ECO:0007669"/>
    <property type="project" value="UniProtKB-KW"/>
</dbReference>
<keyword evidence="6" id="KW-0464">Manganese</keyword>
<dbReference type="AlphaFoldDB" id="A0A0D8BLW9"/>
<sequence length="329" mass="34533">MVLTSIGLMVDHKAALLARLQRSLVVVRDPAGPGAAAGAPRPPVGSSAPVRDAATVVLLRDAPGGRGIEAYLLRRVTGMAFAGGMYAFPGGRVDPTDMGPDVPWAGPPVTEVMHALDADPALARALVCAAVRETFEECGVLLAGAVPRDPADGTAAAPSLDETARAEARRALEHHELGLSELLRRHDLALRADLLAPWARWVTPEIEPRRYDTRFFVAALPGGQSPEQPSREADRMEWMRPVDALERHAAGALGMLPPTAFTLAELSEHDDVASVLAAAHARDLSPIMPKILVSGGEAHLLLPHDEAYDPPGGGGPGDSGPGDSGPDQR</sequence>
<evidence type="ECO:0000313" key="9">
    <source>
        <dbReference type="EMBL" id="KJE24417.1"/>
    </source>
</evidence>
<dbReference type="CDD" id="cd18870">
    <property type="entry name" value="NUDIX_AcylCoAdiphos_Nudt19"/>
    <property type="match status" value="1"/>
</dbReference>
<keyword evidence="4" id="KW-0378">Hydrolase</keyword>
<keyword evidence="3" id="KW-0479">Metal-binding</keyword>
<name>A0A0D8BLW9_9ACTN</name>
<dbReference type="Proteomes" id="UP000032545">
    <property type="component" value="Unassembled WGS sequence"/>
</dbReference>
<proteinExistence type="predicted"/>
<keyword evidence="5" id="KW-0460">Magnesium</keyword>
<comment type="cofactor">
    <cofactor evidence="2">
        <name>Mg(2+)</name>
        <dbReference type="ChEBI" id="CHEBI:18420"/>
    </cofactor>
</comment>
<protein>
    <submittedName>
        <fullName evidence="9">NUDIX family protein</fullName>
    </submittedName>
</protein>
<evidence type="ECO:0000256" key="1">
    <source>
        <dbReference type="ARBA" id="ARBA00001936"/>
    </source>
</evidence>
<dbReference type="InterPro" id="IPR015797">
    <property type="entry name" value="NUDIX_hydrolase-like_dom_sf"/>
</dbReference>
<accession>A0A0D8BLW9</accession>
<comment type="caution">
    <text evidence="9">The sequence shown here is derived from an EMBL/GenBank/DDBJ whole genome shotgun (WGS) entry which is preliminary data.</text>
</comment>
<evidence type="ECO:0000313" key="10">
    <source>
        <dbReference type="Proteomes" id="UP000032545"/>
    </source>
</evidence>
<organism evidence="9 10">
    <name type="scientific">Frankia torreyi</name>
    <dbReference type="NCBI Taxonomy" id="1856"/>
    <lineage>
        <taxon>Bacteria</taxon>
        <taxon>Bacillati</taxon>
        <taxon>Actinomycetota</taxon>
        <taxon>Actinomycetes</taxon>
        <taxon>Frankiales</taxon>
        <taxon>Frankiaceae</taxon>
        <taxon>Frankia</taxon>
    </lineage>
</organism>
<evidence type="ECO:0000256" key="6">
    <source>
        <dbReference type="ARBA" id="ARBA00023211"/>
    </source>
</evidence>
<reference evidence="9 10" key="2">
    <citation type="journal article" date="2016" name="Genome Announc.">
        <title>Permanent Draft Genome Sequences for Two Variants of Frankia sp. Strain CpI1, the First Frankia Strain Isolated from Root Nodules of Comptonia peregrina.</title>
        <authorList>
            <person name="Oshone R."/>
            <person name="Hurst S.G.IV."/>
            <person name="Abebe-Akele F."/>
            <person name="Simpson S."/>
            <person name="Morris K."/>
            <person name="Thomas W.K."/>
            <person name="Tisa L.S."/>
        </authorList>
    </citation>
    <scope>NUCLEOTIDE SEQUENCE [LARGE SCALE GENOMIC DNA]</scope>
    <source>
        <strain evidence="10">CpI1-S</strain>
    </source>
</reference>
<dbReference type="InterPro" id="IPR000086">
    <property type="entry name" value="NUDIX_hydrolase_dom"/>
</dbReference>
<evidence type="ECO:0000256" key="7">
    <source>
        <dbReference type="SAM" id="MobiDB-lite"/>
    </source>
</evidence>
<keyword evidence="10" id="KW-1185">Reference proteome</keyword>
<gene>
    <name evidence="9" type="ORF">FF36_01145</name>
</gene>
<dbReference type="GO" id="GO:0016818">
    <property type="term" value="F:hydrolase activity, acting on acid anhydrides, in phosphorus-containing anhydrides"/>
    <property type="evidence" value="ECO:0007669"/>
    <property type="project" value="InterPro"/>
</dbReference>
<feature type="domain" description="Nudix hydrolase" evidence="8">
    <location>
        <begin position="49"/>
        <end position="261"/>
    </location>
</feature>
<dbReference type="PATRIC" id="fig|1502723.3.peg.4926"/>
<feature type="compositionally biased region" description="Gly residues" evidence="7">
    <location>
        <begin position="311"/>
        <end position="323"/>
    </location>
</feature>
<reference evidence="10" key="1">
    <citation type="submission" date="2015-02" db="EMBL/GenBank/DDBJ databases">
        <title>Draft Genome of Frankia sp. CpI1-S.</title>
        <authorList>
            <person name="Oshone R.T."/>
            <person name="Ngom M."/>
            <person name="Ghodhbane-Gtari F."/>
            <person name="Gtari M."/>
            <person name="Morris K."/>
            <person name="Thomas K."/>
            <person name="Sen A."/>
            <person name="Tisa L.S."/>
        </authorList>
    </citation>
    <scope>NUCLEOTIDE SEQUENCE [LARGE SCALE GENOMIC DNA]</scope>
    <source>
        <strain evidence="10">CpI1-S</strain>
    </source>
</reference>
<evidence type="ECO:0000256" key="4">
    <source>
        <dbReference type="ARBA" id="ARBA00022801"/>
    </source>
</evidence>
<dbReference type="PANTHER" id="PTHR12318">
    <property type="entry name" value="TESTOSTERONE-REGULATED PROTEIN RP2"/>
    <property type="match status" value="1"/>
</dbReference>
<dbReference type="SUPFAM" id="SSF55811">
    <property type="entry name" value="Nudix"/>
    <property type="match status" value="1"/>
</dbReference>
<dbReference type="Gene3D" id="3.90.79.10">
    <property type="entry name" value="Nucleoside Triphosphate Pyrophosphohydrolase"/>
    <property type="match status" value="1"/>
</dbReference>
<evidence type="ECO:0000256" key="5">
    <source>
        <dbReference type="ARBA" id="ARBA00022842"/>
    </source>
</evidence>
<dbReference type="PROSITE" id="PS51462">
    <property type="entry name" value="NUDIX"/>
    <property type="match status" value="1"/>
</dbReference>
<evidence type="ECO:0000256" key="3">
    <source>
        <dbReference type="ARBA" id="ARBA00022723"/>
    </source>
</evidence>
<feature type="region of interest" description="Disordered" evidence="7">
    <location>
        <begin position="302"/>
        <end position="329"/>
    </location>
</feature>
<dbReference type="EMBL" id="JYFN01000006">
    <property type="protein sequence ID" value="KJE24417.1"/>
    <property type="molecule type" value="Genomic_DNA"/>
</dbReference>
<evidence type="ECO:0000259" key="8">
    <source>
        <dbReference type="PROSITE" id="PS51462"/>
    </source>
</evidence>
<comment type="cofactor">
    <cofactor evidence="1">
        <name>Mn(2+)</name>
        <dbReference type="ChEBI" id="CHEBI:29035"/>
    </cofactor>
</comment>
<evidence type="ECO:0000256" key="2">
    <source>
        <dbReference type="ARBA" id="ARBA00001946"/>
    </source>
</evidence>
<dbReference type="PANTHER" id="PTHR12318:SF0">
    <property type="entry name" value="ACYL-COENZYME A DIPHOSPHATASE NUDT19"/>
    <property type="match status" value="1"/>
</dbReference>